<evidence type="ECO:0000313" key="1">
    <source>
        <dbReference type="EMBL" id="MED6172643.1"/>
    </source>
</evidence>
<name>A0ABU6VKD2_9FABA</name>
<comment type="caution">
    <text evidence="1">The sequence shown here is derived from an EMBL/GenBank/DDBJ whole genome shotgun (WGS) entry which is preliminary data.</text>
</comment>
<dbReference type="EMBL" id="JASCZI010151407">
    <property type="protein sequence ID" value="MED6172643.1"/>
    <property type="molecule type" value="Genomic_DNA"/>
</dbReference>
<reference evidence="1 2" key="1">
    <citation type="journal article" date="2023" name="Plants (Basel)">
        <title>Bridging the Gap: Combining Genomics and Transcriptomics Approaches to Understand Stylosanthes scabra, an Orphan Legume from the Brazilian Caatinga.</title>
        <authorList>
            <person name="Ferreira-Neto J.R.C."/>
            <person name="da Silva M.D."/>
            <person name="Binneck E."/>
            <person name="de Melo N.F."/>
            <person name="da Silva R.H."/>
            <person name="de Melo A.L.T.M."/>
            <person name="Pandolfi V."/>
            <person name="Bustamante F.O."/>
            <person name="Brasileiro-Vidal A.C."/>
            <person name="Benko-Iseppon A.M."/>
        </authorList>
    </citation>
    <scope>NUCLEOTIDE SEQUENCE [LARGE SCALE GENOMIC DNA]</scope>
    <source>
        <tissue evidence="1">Leaves</tissue>
    </source>
</reference>
<gene>
    <name evidence="1" type="ORF">PIB30_051940</name>
</gene>
<protein>
    <submittedName>
        <fullName evidence="1">Uncharacterized protein</fullName>
    </submittedName>
</protein>
<organism evidence="1 2">
    <name type="scientific">Stylosanthes scabra</name>
    <dbReference type="NCBI Taxonomy" id="79078"/>
    <lineage>
        <taxon>Eukaryota</taxon>
        <taxon>Viridiplantae</taxon>
        <taxon>Streptophyta</taxon>
        <taxon>Embryophyta</taxon>
        <taxon>Tracheophyta</taxon>
        <taxon>Spermatophyta</taxon>
        <taxon>Magnoliopsida</taxon>
        <taxon>eudicotyledons</taxon>
        <taxon>Gunneridae</taxon>
        <taxon>Pentapetalae</taxon>
        <taxon>rosids</taxon>
        <taxon>fabids</taxon>
        <taxon>Fabales</taxon>
        <taxon>Fabaceae</taxon>
        <taxon>Papilionoideae</taxon>
        <taxon>50 kb inversion clade</taxon>
        <taxon>dalbergioids sensu lato</taxon>
        <taxon>Dalbergieae</taxon>
        <taxon>Pterocarpus clade</taxon>
        <taxon>Stylosanthes</taxon>
    </lineage>
</organism>
<accession>A0ABU6VKD2</accession>
<keyword evidence="2" id="KW-1185">Reference proteome</keyword>
<dbReference type="Proteomes" id="UP001341840">
    <property type="component" value="Unassembled WGS sequence"/>
</dbReference>
<evidence type="ECO:0000313" key="2">
    <source>
        <dbReference type="Proteomes" id="UP001341840"/>
    </source>
</evidence>
<proteinExistence type="predicted"/>
<sequence length="139" mass="15408">MQRPSHIHMTVATTSISFSPSSGFLGMKLLKPRYLKTTSFRHGSSGFIPCLPGNKNCEAIQIIRECGFIEGNNNNNNQQVQVMLEQETFTNGFWPELLHRSKCLFHDVESTLNHLISSSLALAHGILPRSSVIRGVSAP</sequence>